<proteinExistence type="predicted"/>
<gene>
    <name evidence="2" type="ORF">BECKDK2373C_GA0170839_104112</name>
</gene>
<sequence length="62" mass="6747">MPGASQKDAHGHSHDSDKNNDKTDDEDFHADGVYPLADRRSKPNRTAMDVLVAGDTSGYCTQ</sequence>
<dbReference type="EMBL" id="CAADEY010000041">
    <property type="protein sequence ID" value="VFJ53916.1"/>
    <property type="molecule type" value="Genomic_DNA"/>
</dbReference>
<dbReference type="AlphaFoldDB" id="A0A450SK56"/>
<evidence type="ECO:0000313" key="2">
    <source>
        <dbReference type="EMBL" id="VFJ53916.1"/>
    </source>
</evidence>
<feature type="compositionally biased region" description="Basic and acidic residues" evidence="1">
    <location>
        <begin position="7"/>
        <end position="22"/>
    </location>
</feature>
<name>A0A450SK56_9GAMM</name>
<organism evidence="2">
    <name type="scientific">Candidatus Kentrum sp. DK</name>
    <dbReference type="NCBI Taxonomy" id="2126562"/>
    <lineage>
        <taxon>Bacteria</taxon>
        <taxon>Pseudomonadati</taxon>
        <taxon>Pseudomonadota</taxon>
        <taxon>Gammaproteobacteria</taxon>
        <taxon>Candidatus Kentrum</taxon>
    </lineage>
</organism>
<reference evidence="2" key="1">
    <citation type="submission" date="2019-02" db="EMBL/GenBank/DDBJ databases">
        <authorList>
            <person name="Gruber-Vodicka R. H."/>
            <person name="Seah K. B. B."/>
        </authorList>
    </citation>
    <scope>NUCLEOTIDE SEQUENCE</scope>
    <source>
        <strain evidence="2">BECK_DK161</strain>
    </source>
</reference>
<evidence type="ECO:0000256" key="1">
    <source>
        <dbReference type="SAM" id="MobiDB-lite"/>
    </source>
</evidence>
<feature type="region of interest" description="Disordered" evidence="1">
    <location>
        <begin position="1"/>
        <end position="62"/>
    </location>
</feature>
<protein>
    <submittedName>
        <fullName evidence="2">Uncharacterized protein</fullName>
    </submittedName>
</protein>
<accession>A0A450SK56</accession>